<evidence type="ECO:0000313" key="3">
    <source>
        <dbReference type="Proteomes" id="UP000184267"/>
    </source>
</evidence>
<gene>
    <name evidence="2" type="ORF">TRAPUB_1974</name>
</gene>
<dbReference type="OrthoDB" id="2741479at2759"/>
<accession>A0A1M2VHU7</accession>
<reference evidence="2 3" key="1">
    <citation type="submission" date="2016-10" db="EMBL/GenBank/DDBJ databases">
        <title>Genome sequence of the basidiomycete white-rot fungus Trametes pubescens.</title>
        <authorList>
            <person name="Makela M.R."/>
            <person name="Granchi Z."/>
            <person name="Peng M."/>
            <person name="De Vries R.P."/>
            <person name="Grigoriev I."/>
            <person name="Riley R."/>
            <person name="Hilden K."/>
        </authorList>
    </citation>
    <scope>NUCLEOTIDE SEQUENCE [LARGE SCALE GENOMIC DNA]</scope>
    <source>
        <strain evidence="2 3">FBCC735</strain>
    </source>
</reference>
<sequence length="335" mass="38251">MSLARPLIPSTPFKRPFPLEIFLVIRATIPLGDIRTHVCFYKTHPRITAMYDSEKNDDDFWRRVCWHSGIGALNKDYLEDPHCWRDIAVEVIEKDGFCKHPRCGEGLLNYNSRRMERVAGWFKPLTVFSDWKDDLYTASDSESDEGLSSAPMDVDNAGDDESEDDPPHLIPHRVLAGIKFRDRPSGGYYSVREDTLLRPLNEAEEVYGGSALLQDHLLVQRSFATDIPVNRICVGEMGGHEFTEEIVKRRTGVTVLDVVTTIYADLDLRLTEDEQSQLAHHLNLSFNSNGLTKEDVYARFHTLRDALNECHINEFYYDGTVINGAPMFIPNLQED</sequence>
<organism evidence="2 3">
    <name type="scientific">Trametes pubescens</name>
    <name type="common">White-rot fungus</name>
    <dbReference type="NCBI Taxonomy" id="154538"/>
    <lineage>
        <taxon>Eukaryota</taxon>
        <taxon>Fungi</taxon>
        <taxon>Dikarya</taxon>
        <taxon>Basidiomycota</taxon>
        <taxon>Agaricomycotina</taxon>
        <taxon>Agaricomycetes</taxon>
        <taxon>Polyporales</taxon>
        <taxon>Polyporaceae</taxon>
        <taxon>Trametes</taxon>
    </lineage>
</organism>
<dbReference type="AlphaFoldDB" id="A0A1M2VHU7"/>
<keyword evidence="3" id="KW-1185">Reference proteome</keyword>
<evidence type="ECO:0000256" key="1">
    <source>
        <dbReference type="SAM" id="MobiDB-lite"/>
    </source>
</evidence>
<feature type="region of interest" description="Disordered" evidence="1">
    <location>
        <begin position="139"/>
        <end position="168"/>
    </location>
</feature>
<protein>
    <submittedName>
        <fullName evidence="2">Uncharacterized protein</fullName>
    </submittedName>
</protein>
<dbReference type="OMA" id="EMGGHEF"/>
<dbReference type="Proteomes" id="UP000184267">
    <property type="component" value="Unassembled WGS sequence"/>
</dbReference>
<evidence type="ECO:0000313" key="2">
    <source>
        <dbReference type="EMBL" id="OJT07159.1"/>
    </source>
</evidence>
<dbReference type="EMBL" id="MNAD01001215">
    <property type="protein sequence ID" value="OJT07159.1"/>
    <property type="molecule type" value="Genomic_DNA"/>
</dbReference>
<comment type="caution">
    <text evidence="2">The sequence shown here is derived from an EMBL/GenBank/DDBJ whole genome shotgun (WGS) entry which is preliminary data.</text>
</comment>
<proteinExistence type="predicted"/>
<name>A0A1M2VHU7_TRAPU</name>